<dbReference type="EMBL" id="DTHG01000029">
    <property type="protein sequence ID" value="HGW91410.1"/>
    <property type="molecule type" value="Genomic_DNA"/>
</dbReference>
<dbReference type="PANTHER" id="PTHR43390:SF1">
    <property type="entry name" value="CHLOROPLAST PROCESSING PEPTIDASE"/>
    <property type="match status" value="1"/>
</dbReference>
<comment type="similarity">
    <text evidence="2 6">Belongs to the peptidase S26 family.</text>
</comment>
<dbReference type="InterPro" id="IPR019533">
    <property type="entry name" value="Peptidase_S26"/>
</dbReference>
<feature type="transmembrane region" description="Helical" evidence="6">
    <location>
        <begin position="14"/>
        <end position="34"/>
    </location>
</feature>
<dbReference type="CDD" id="cd06530">
    <property type="entry name" value="S26_SPase_I"/>
    <property type="match status" value="1"/>
</dbReference>
<dbReference type="GO" id="GO:0016020">
    <property type="term" value="C:membrane"/>
    <property type="evidence" value="ECO:0007669"/>
    <property type="project" value="UniProtKB-SubCell"/>
</dbReference>
<dbReference type="PANTHER" id="PTHR43390">
    <property type="entry name" value="SIGNAL PEPTIDASE I"/>
    <property type="match status" value="1"/>
</dbReference>
<feature type="active site" evidence="5">
    <location>
        <position position="38"/>
    </location>
</feature>
<dbReference type="GO" id="GO:0009003">
    <property type="term" value="F:signal peptidase activity"/>
    <property type="evidence" value="ECO:0007669"/>
    <property type="project" value="UniProtKB-EC"/>
</dbReference>
<keyword evidence="6" id="KW-1133">Transmembrane helix</keyword>
<dbReference type="PROSITE" id="PS00761">
    <property type="entry name" value="SPASE_I_3"/>
    <property type="match status" value="1"/>
</dbReference>
<dbReference type="PRINTS" id="PR00727">
    <property type="entry name" value="LEADERPTASE"/>
</dbReference>
<reference evidence="8" key="1">
    <citation type="journal article" date="2020" name="mSystems">
        <title>Genome- and Community-Level Interaction Insights into Carbon Utilization and Element Cycling Functions of Hydrothermarchaeota in Hydrothermal Sediment.</title>
        <authorList>
            <person name="Zhou Z."/>
            <person name="Liu Y."/>
            <person name="Xu W."/>
            <person name="Pan J."/>
            <person name="Luo Z.H."/>
            <person name="Li M."/>
        </authorList>
    </citation>
    <scope>NUCLEOTIDE SEQUENCE [LARGE SCALE GENOMIC DNA]</scope>
    <source>
        <strain evidence="8">SpSt-780</strain>
    </source>
</reference>
<evidence type="ECO:0000313" key="8">
    <source>
        <dbReference type="EMBL" id="HGW91410.1"/>
    </source>
</evidence>
<dbReference type="NCBIfam" id="TIGR02227">
    <property type="entry name" value="sigpep_I_bact"/>
    <property type="match status" value="1"/>
</dbReference>
<accession>A0A7C4UFK1</accession>
<dbReference type="GO" id="GO:0004252">
    <property type="term" value="F:serine-type endopeptidase activity"/>
    <property type="evidence" value="ECO:0007669"/>
    <property type="project" value="InterPro"/>
</dbReference>
<comment type="caution">
    <text evidence="8">The sequence shown here is derived from an EMBL/GenBank/DDBJ whole genome shotgun (WGS) entry which is preliminary data.</text>
</comment>
<dbReference type="GO" id="GO:0006465">
    <property type="term" value="P:signal peptide processing"/>
    <property type="evidence" value="ECO:0007669"/>
    <property type="project" value="InterPro"/>
</dbReference>
<evidence type="ECO:0000256" key="6">
    <source>
        <dbReference type="RuleBase" id="RU362042"/>
    </source>
</evidence>
<feature type="active site" evidence="5">
    <location>
        <position position="92"/>
    </location>
</feature>
<organism evidence="8">
    <name type="scientific">candidate division WOR-3 bacterium</name>
    <dbReference type="NCBI Taxonomy" id="2052148"/>
    <lineage>
        <taxon>Bacteria</taxon>
        <taxon>Bacteria division WOR-3</taxon>
    </lineage>
</organism>
<dbReference type="AlphaFoldDB" id="A0A7C4UFK1"/>
<dbReference type="InterPro" id="IPR019758">
    <property type="entry name" value="Pept_S26A_signal_pept_1_CS"/>
</dbReference>
<evidence type="ECO:0000256" key="1">
    <source>
        <dbReference type="ARBA" id="ARBA00000677"/>
    </source>
</evidence>
<evidence type="ECO:0000256" key="3">
    <source>
        <dbReference type="ARBA" id="ARBA00013208"/>
    </source>
</evidence>
<gene>
    <name evidence="8" type="primary">lepB</name>
    <name evidence="8" type="ORF">ENV67_02560</name>
</gene>
<dbReference type="Pfam" id="PF10502">
    <property type="entry name" value="Peptidase_S26"/>
    <property type="match status" value="1"/>
</dbReference>
<dbReference type="InterPro" id="IPR000223">
    <property type="entry name" value="Pept_S26A_signal_pept_1"/>
</dbReference>
<keyword evidence="6" id="KW-0472">Membrane</keyword>
<sequence length="238" mass="28434">MYVKKNFWNELRSYIVGILFVLFIRAFFIQTYHVPTGSMEKTIMIGDFLIVNRFVYGMKIPFTDKYFVRFSYPKRFDIVVFTYPLGKTNFVKRVIGLPKDTIEIKHKVVYINGKEINENYTQFIDKTEYPHIREILNQNISDKEYQYFWENRNFRRSPNVRDNFGPIVVPENCVFVLGDNRDNSDDSRFWGPLPLENISGVPLFVYWSISKDVPISNFFNKIKWSRIGHTIKWRETNG</sequence>
<keyword evidence="6" id="KW-0645">Protease</keyword>
<comment type="catalytic activity">
    <reaction evidence="1 6">
        <text>Cleavage of hydrophobic, N-terminal signal or leader sequences from secreted and periplasmic proteins.</text>
        <dbReference type="EC" id="3.4.21.89"/>
    </reaction>
</comment>
<feature type="domain" description="Peptidase S26" evidence="7">
    <location>
        <begin position="12"/>
        <end position="207"/>
    </location>
</feature>
<protein>
    <recommendedName>
        <fullName evidence="3 6">Signal peptidase I</fullName>
        <ecNumber evidence="3 6">3.4.21.89</ecNumber>
    </recommendedName>
</protein>
<keyword evidence="6" id="KW-0812">Transmembrane</keyword>
<dbReference type="Gene3D" id="2.10.109.10">
    <property type="entry name" value="Umud Fragment, subunit A"/>
    <property type="match status" value="1"/>
</dbReference>
<proteinExistence type="inferred from homology"/>
<name>A0A7C4UFK1_UNCW3</name>
<evidence type="ECO:0000259" key="7">
    <source>
        <dbReference type="Pfam" id="PF10502"/>
    </source>
</evidence>
<evidence type="ECO:0000256" key="4">
    <source>
        <dbReference type="ARBA" id="ARBA00022801"/>
    </source>
</evidence>
<dbReference type="InterPro" id="IPR036286">
    <property type="entry name" value="LexA/Signal_pep-like_sf"/>
</dbReference>
<evidence type="ECO:0000256" key="2">
    <source>
        <dbReference type="ARBA" id="ARBA00009370"/>
    </source>
</evidence>
<keyword evidence="4 6" id="KW-0378">Hydrolase</keyword>
<dbReference type="SUPFAM" id="SSF51306">
    <property type="entry name" value="LexA/Signal peptidase"/>
    <property type="match status" value="1"/>
</dbReference>
<comment type="subcellular location">
    <subcellularLocation>
        <location evidence="6">Membrane</location>
        <topology evidence="6">Single-pass type II membrane protein</topology>
    </subcellularLocation>
</comment>
<evidence type="ECO:0000256" key="5">
    <source>
        <dbReference type="PIRSR" id="PIRSR600223-1"/>
    </source>
</evidence>
<dbReference type="EC" id="3.4.21.89" evidence="3 6"/>